<gene>
    <name evidence="1" type="ORF">HanXRQr2_Chr14g0631951</name>
</gene>
<evidence type="ECO:0000313" key="2">
    <source>
        <dbReference type="Proteomes" id="UP000215914"/>
    </source>
</evidence>
<reference evidence="1" key="2">
    <citation type="submission" date="2020-06" db="EMBL/GenBank/DDBJ databases">
        <title>Helianthus annuus Genome sequencing and assembly Release 2.</title>
        <authorList>
            <person name="Gouzy J."/>
            <person name="Langlade N."/>
            <person name="Munos S."/>
        </authorList>
    </citation>
    <scope>NUCLEOTIDE SEQUENCE</scope>
    <source>
        <tissue evidence="1">Leaves</tissue>
    </source>
</reference>
<proteinExistence type="predicted"/>
<protein>
    <submittedName>
        <fullName evidence="1">Uncharacterized protein</fullName>
    </submittedName>
</protein>
<accession>A0A9K3E6V9</accession>
<evidence type="ECO:0000313" key="1">
    <source>
        <dbReference type="EMBL" id="KAF5768059.1"/>
    </source>
</evidence>
<reference evidence="1" key="1">
    <citation type="journal article" date="2017" name="Nature">
        <title>The sunflower genome provides insights into oil metabolism, flowering and Asterid evolution.</title>
        <authorList>
            <person name="Badouin H."/>
            <person name="Gouzy J."/>
            <person name="Grassa C.J."/>
            <person name="Murat F."/>
            <person name="Staton S.E."/>
            <person name="Cottret L."/>
            <person name="Lelandais-Briere C."/>
            <person name="Owens G.L."/>
            <person name="Carrere S."/>
            <person name="Mayjonade B."/>
            <person name="Legrand L."/>
            <person name="Gill N."/>
            <person name="Kane N.C."/>
            <person name="Bowers J.E."/>
            <person name="Hubner S."/>
            <person name="Bellec A."/>
            <person name="Berard A."/>
            <person name="Berges H."/>
            <person name="Blanchet N."/>
            <person name="Boniface M.C."/>
            <person name="Brunel D."/>
            <person name="Catrice O."/>
            <person name="Chaidir N."/>
            <person name="Claudel C."/>
            <person name="Donnadieu C."/>
            <person name="Faraut T."/>
            <person name="Fievet G."/>
            <person name="Helmstetter N."/>
            <person name="King M."/>
            <person name="Knapp S.J."/>
            <person name="Lai Z."/>
            <person name="Le Paslier M.C."/>
            <person name="Lippi Y."/>
            <person name="Lorenzon L."/>
            <person name="Mandel J.R."/>
            <person name="Marage G."/>
            <person name="Marchand G."/>
            <person name="Marquand E."/>
            <person name="Bret-Mestries E."/>
            <person name="Morien E."/>
            <person name="Nambeesan S."/>
            <person name="Nguyen T."/>
            <person name="Pegot-Espagnet P."/>
            <person name="Pouilly N."/>
            <person name="Raftis F."/>
            <person name="Sallet E."/>
            <person name="Schiex T."/>
            <person name="Thomas J."/>
            <person name="Vandecasteele C."/>
            <person name="Vares D."/>
            <person name="Vear F."/>
            <person name="Vautrin S."/>
            <person name="Crespi M."/>
            <person name="Mangin B."/>
            <person name="Burke J.M."/>
            <person name="Salse J."/>
            <person name="Munos S."/>
            <person name="Vincourt P."/>
            <person name="Rieseberg L.H."/>
            <person name="Langlade N.B."/>
        </authorList>
    </citation>
    <scope>NUCLEOTIDE SEQUENCE</scope>
    <source>
        <tissue evidence="1">Leaves</tissue>
    </source>
</reference>
<organism evidence="1 2">
    <name type="scientific">Helianthus annuus</name>
    <name type="common">Common sunflower</name>
    <dbReference type="NCBI Taxonomy" id="4232"/>
    <lineage>
        <taxon>Eukaryota</taxon>
        <taxon>Viridiplantae</taxon>
        <taxon>Streptophyta</taxon>
        <taxon>Embryophyta</taxon>
        <taxon>Tracheophyta</taxon>
        <taxon>Spermatophyta</taxon>
        <taxon>Magnoliopsida</taxon>
        <taxon>eudicotyledons</taxon>
        <taxon>Gunneridae</taxon>
        <taxon>Pentapetalae</taxon>
        <taxon>asterids</taxon>
        <taxon>campanulids</taxon>
        <taxon>Asterales</taxon>
        <taxon>Asteraceae</taxon>
        <taxon>Asteroideae</taxon>
        <taxon>Heliantheae alliance</taxon>
        <taxon>Heliantheae</taxon>
        <taxon>Helianthus</taxon>
    </lineage>
</organism>
<dbReference type="EMBL" id="MNCJ02000329">
    <property type="protein sequence ID" value="KAF5768059.1"/>
    <property type="molecule type" value="Genomic_DNA"/>
</dbReference>
<name>A0A9K3E6V9_HELAN</name>
<comment type="caution">
    <text evidence="1">The sequence shown here is derived from an EMBL/GenBank/DDBJ whole genome shotgun (WGS) entry which is preliminary data.</text>
</comment>
<dbReference type="AlphaFoldDB" id="A0A9K3E6V9"/>
<dbReference type="Gramene" id="mRNA:HanXRQr2_Chr14g0631951">
    <property type="protein sequence ID" value="mRNA:HanXRQr2_Chr14g0631951"/>
    <property type="gene ID" value="HanXRQr2_Chr14g0631951"/>
</dbReference>
<keyword evidence="2" id="KW-1185">Reference proteome</keyword>
<sequence length="50" mass="5704">MPRKRHVIIKKMFPFGPYTCTFSHVSYFEENHFHSLALMAAADVFGAKGS</sequence>
<dbReference type="Proteomes" id="UP000215914">
    <property type="component" value="Unassembled WGS sequence"/>
</dbReference>